<dbReference type="PANTHER" id="PTHR38011">
    <property type="entry name" value="DIHYDROFOLATE REDUCTASE FAMILY PROTEIN (AFU_ORTHOLOGUE AFUA_8G06820)"/>
    <property type="match status" value="1"/>
</dbReference>
<organism evidence="2 3">
    <name type="scientific">Aquipluma nitroreducens</name>
    <dbReference type="NCBI Taxonomy" id="2010828"/>
    <lineage>
        <taxon>Bacteria</taxon>
        <taxon>Pseudomonadati</taxon>
        <taxon>Bacteroidota</taxon>
        <taxon>Bacteroidia</taxon>
        <taxon>Marinilabiliales</taxon>
        <taxon>Prolixibacteraceae</taxon>
        <taxon>Aquipluma</taxon>
    </lineage>
</organism>
<dbReference type="InterPro" id="IPR024072">
    <property type="entry name" value="DHFR-like_dom_sf"/>
</dbReference>
<evidence type="ECO:0000313" key="3">
    <source>
        <dbReference type="Proteomes" id="UP001193389"/>
    </source>
</evidence>
<dbReference type="Gene3D" id="3.40.430.10">
    <property type="entry name" value="Dihydrofolate Reductase, subunit A"/>
    <property type="match status" value="1"/>
</dbReference>
<dbReference type="InterPro" id="IPR002734">
    <property type="entry name" value="RibDG_C"/>
</dbReference>
<dbReference type="SUPFAM" id="SSF53597">
    <property type="entry name" value="Dihydrofolate reductase-like"/>
    <property type="match status" value="1"/>
</dbReference>
<dbReference type="GO" id="GO:0008703">
    <property type="term" value="F:5-amino-6-(5-phosphoribosylamino)uracil reductase activity"/>
    <property type="evidence" value="ECO:0007669"/>
    <property type="project" value="InterPro"/>
</dbReference>
<dbReference type="InterPro" id="IPR050765">
    <property type="entry name" value="Riboflavin_Biosynth_HTPR"/>
</dbReference>
<accession>A0A5K7SDA8</accession>
<dbReference type="AlphaFoldDB" id="A0A5K7SDA8"/>
<protein>
    <submittedName>
        <fullName evidence="2">Dihydrofolate reductase</fullName>
    </submittedName>
</protein>
<evidence type="ECO:0000259" key="1">
    <source>
        <dbReference type="Pfam" id="PF01872"/>
    </source>
</evidence>
<dbReference type="Pfam" id="PF01872">
    <property type="entry name" value="RibD_C"/>
    <property type="match status" value="1"/>
</dbReference>
<dbReference type="PANTHER" id="PTHR38011:SF11">
    <property type="entry name" value="2,5-DIAMINO-6-RIBOSYLAMINO-4(3H)-PYRIMIDINONE 5'-PHOSPHATE REDUCTASE"/>
    <property type="match status" value="1"/>
</dbReference>
<dbReference type="GO" id="GO:0009231">
    <property type="term" value="P:riboflavin biosynthetic process"/>
    <property type="evidence" value="ECO:0007669"/>
    <property type="project" value="InterPro"/>
</dbReference>
<name>A0A5K7SDA8_9BACT</name>
<dbReference type="EMBL" id="AP018694">
    <property type="protein sequence ID" value="BBE19437.1"/>
    <property type="molecule type" value="Genomic_DNA"/>
</dbReference>
<gene>
    <name evidence="2" type="ORF">AQPE_3622</name>
</gene>
<evidence type="ECO:0000313" key="2">
    <source>
        <dbReference type="EMBL" id="BBE19437.1"/>
    </source>
</evidence>
<reference evidence="2" key="1">
    <citation type="journal article" date="2020" name="Int. J. Syst. Evol. Microbiol.">
        <title>Aquipluma nitroreducens gen. nov. sp. nov., a novel facultatively anaerobic bacterium isolated from a freshwater lake.</title>
        <authorList>
            <person name="Watanabe M."/>
            <person name="Kojima H."/>
            <person name="Fukui M."/>
        </authorList>
    </citation>
    <scope>NUCLEOTIDE SEQUENCE</scope>
    <source>
        <strain evidence="2">MeG22</strain>
    </source>
</reference>
<sequence>MNRKIILYIAMSLDGFIAKPDGDISFLSMVEKEGEDYGYTAFMEGIDTVILGRKTYDKVSSMVPEWNYGERDIYVLTRTPRPDSGKKKFYSGDLNELITTLKSRNGKNIFCDGGAETVSLFLQNELFDELIISIIPVLLGDGIKLFGNNLQEQKLHLISSKAFEKGLVQLHYLCH</sequence>
<dbReference type="Proteomes" id="UP001193389">
    <property type="component" value="Chromosome"/>
</dbReference>
<dbReference type="RefSeq" id="WP_318347678.1">
    <property type="nucleotide sequence ID" value="NZ_AP018694.1"/>
</dbReference>
<dbReference type="KEGG" id="anf:AQPE_3622"/>
<proteinExistence type="predicted"/>
<feature type="domain" description="Bacterial bifunctional deaminase-reductase C-terminal" evidence="1">
    <location>
        <begin position="3"/>
        <end position="168"/>
    </location>
</feature>
<keyword evidence="3" id="KW-1185">Reference proteome</keyword>